<evidence type="ECO:0000256" key="8">
    <source>
        <dbReference type="ARBA" id="ARBA00023136"/>
    </source>
</evidence>
<proteinExistence type="inferred from homology"/>
<evidence type="ECO:0000256" key="1">
    <source>
        <dbReference type="ARBA" id="ARBA00004273"/>
    </source>
</evidence>
<feature type="compositionally biased region" description="Basic and acidic residues" evidence="11">
    <location>
        <begin position="48"/>
        <end position="57"/>
    </location>
</feature>
<keyword evidence="9 10" id="KW-0456">Lyase</keyword>
<comment type="subcellular location">
    <subcellularLocation>
        <location evidence="1 10">Mitochondrion inner membrane</location>
    </subcellularLocation>
</comment>
<dbReference type="GO" id="GO:0004408">
    <property type="term" value="F:holocytochrome-c synthase activity"/>
    <property type="evidence" value="ECO:0007669"/>
    <property type="project" value="UniProtKB-EC"/>
</dbReference>
<evidence type="ECO:0000256" key="10">
    <source>
        <dbReference type="RuleBase" id="RU363130"/>
    </source>
</evidence>
<dbReference type="EMBL" id="HBIV01042791">
    <property type="protein sequence ID" value="CAE0678292.1"/>
    <property type="molecule type" value="Transcribed_RNA"/>
</dbReference>
<organism evidence="12">
    <name type="scientific">Lotharella globosa</name>
    <dbReference type="NCBI Taxonomy" id="91324"/>
    <lineage>
        <taxon>Eukaryota</taxon>
        <taxon>Sar</taxon>
        <taxon>Rhizaria</taxon>
        <taxon>Cercozoa</taxon>
        <taxon>Chlorarachniophyceae</taxon>
        <taxon>Lotharella</taxon>
    </lineage>
</organism>
<dbReference type="PROSITE" id="PS00822">
    <property type="entry name" value="CYTO_HEME_LYASE_2"/>
    <property type="match status" value="1"/>
</dbReference>
<dbReference type="Pfam" id="PF01265">
    <property type="entry name" value="Cyto_heme_lyase"/>
    <property type="match status" value="1"/>
</dbReference>
<dbReference type="GO" id="GO:0046872">
    <property type="term" value="F:metal ion binding"/>
    <property type="evidence" value="ECO:0007669"/>
    <property type="project" value="UniProtKB-KW"/>
</dbReference>
<evidence type="ECO:0000256" key="2">
    <source>
        <dbReference type="ARBA" id="ARBA00007255"/>
    </source>
</evidence>
<evidence type="ECO:0000313" key="12">
    <source>
        <dbReference type="EMBL" id="CAE0678292.1"/>
    </source>
</evidence>
<evidence type="ECO:0000256" key="5">
    <source>
        <dbReference type="ARBA" id="ARBA00022792"/>
    </source>
</evidence>
<name>A0A7S4DXX3_9EUKA</name>
<dbReference type="PROSITE" id="PS00821">
    <property type="entry name" value="CYTO_HEME_LYASE_1"/>
    <property type="match status" value="1"/>
</dbReference>
<dbReference type="AlphaFoldDB" id="A0A7S4DXX3"/>
<evidence type="ECO:0000256" key="11">
    <source>
        <dbReference type="SAM" id="MobiDB-lite"/>
    </source>
</evidence>
<comment type="similarity">
    <text evidence="2 10">Belongs to the cytochrome c-type heme lyase family.</text>
</comment>
<evidence type="ECO:0000256" key="7">
    <source>
        <dbReference type="ARBA" id="ARBA00023128"/>
    </source>
</evidence>
<evidence type="ECO:0000256" key="3">
    <source>
        <dbReference type="ARBA" id="ARBA00022617"/>
    </source>
</evidence>
<sequence length="206" mass="23758">MIEMSREGGNCTSENNPSNQMPSLSQMPSRGQRMPLPTHRVESTIPKGDFKPSHQLEGKANWTYPSPQQFYNAMKRKGYQPKEEDMQSVVAIHNTVNEKTWKKVMEWEKMHLDKCPNPRLEKFSGRANDQSLKARINTWMGYRPPFDRHDWVVDRCGKKVRYVIDFYTGPSMTGMPLSIHLDVRPAADSFGAIWDRVRVGIFGKPS</sequence>
<dbReference type="InterPro" id="IPR000511">
    <property type="entry name" value="Holocyt_c/c1_synthase"/>
</dbReference>
<evidence type="ECO:0000256" key="4">
    <source>
        <dbReference type="ARBA" id="ARBA00022723"/>
    </source>
</evidence>
<keyword evidence="5 10" id="KW-0999">Mitochondrion inner membrane</keyword>
<keyword evidence="4 10" id="KW-0479">Metal-binding</keyword>
<keyword evidence="8 10" id="KW-0472">Membrane</keyword>
<accession>A0A7S4DXX3</accession>
<comment type="catalytic activity">
    <reaction evidence="10">
        <text>holo-[cytochrome c] = apo-[cytochrome c] + heme b</text>
        <dbReference type="Rhea" id="RHEA:22648"/>
        <dbReference type="Rhea" id="RHEA-COMP:10725"/>
        <dbReference type="Rhea" id="RHEA-COMP:10726"/>
        <dbReference type="ChEBI" id="CHEBI:29950"/>
        <dbReference type="ChEBI" id="CHEBI:60344"/>
        <dbReference type="ChEBI" id="CHEBI:83739"/>
        <dbReference type="EC" id="4.4.1.17"/>
    </reaction>
</comment>
<dbReference type="PANTHER" id="PTHR12743">
    <property type="entry name" value="CYTOCHROME C1 HEME LYASE"/>
    <property type="match status" value="1"/>
</dbReference>
<dbReference type="PANTHER" id="PTHR12743:SF0">
    <property type="entry name" value="HOLOCYTOCHROME C-TYPE SYNTHASE"/>
    <property type="match status" value="1"/>
</dbReference>
<gene>
    <name evidence="12" type="ORF">LGLO00237_LOCUS30074</name>
</gene>
<keyword evidence="6 10" id="KW-0408">Iron</keyword>
<evidence type="ECO:0000256" key="6">
    <source>
        <dbReference type="ARBA" id="ARBA00023004"/>
    </source>
</evidence>
<keyword evidence="7 10" id="KW-0496">Mitochondrion</keyword>
<feature type="region of interest" description="Disordered" evidence="11">
    <location>
        <begin position="1"/>
        <end position="62"/>
    </location>
</feature>
<evidence type="ECO:0000256" key="9">
    <source>
        <dbReference type="ARBA" id="ARBA00023239"/>
    </source>
</evidence>
<dbReference type="GO" id="GO:0005743">
    <property type="term" value="C:mitochondrial inner membrane"/>
    <property type="evidence" value="ECO:0007669"/>
    <property type="project" value="UniProtKB-SubCell"/>
</dbReference>
<comment type="function">
    <text evidence="10">Lyase that catalyzes the covalent linking of the heme group to the cytochrome C apoprotein to produce the mature functional cytochrome.</text>
</comment>
<dbReference type="EC" id="4.4.1.17" evidence="10"/>
<protein>
    <recommendedName>
        <fullName evidence="10">Holocytochrome c-type synthase</fullName>
        <ecNumber evidence="10">4.4.1.17</ecNumber>
    </recommendedName>
</protein>
<reference evidence="12" key="1">
    <citation type="submission" date="2021-01" db="EMBL/GenBank/DDBJ databases">
        <authorList>
            <person name="Corre E."/>
            <person name="Pelletier E."/>
            <person name="Niang G."/>
            <person name="Scheremetjew M."/>
            <person name="Finn R."/>
            <person name="Kale V."/>
            <person name="Holt S."/>
            <person name="Cochrane G."/>
            <person name="Meng A."/>
            <person name="Brown T."/>
            <person name="Cohen L."/>
        </authorList>
    </citation>
    <scope>NUCLEOTIDE SEQUENCE</scope>
    <source>
        <strain evidence="12">CCCM811</strain>
    </source>
</reference>
<feature type="compositionally biased region" description="Polar residues" evidence="11">
    <location>
        <begin position="10"/>
        <end position="29"/>
    </location>
</feature>
<keyword evidence="3 10" id="KW-0349">Heme</keyword>